<evidence type="ECO:0000313" key="3">
    <source>
        <dbReference type="Proteomes" id="UP001209755"/>
    </source>
</evidence>
<protein>
    <recommendedName>
        <fullName evidence="4">PpiC domain-containing protein</fullName>
    </recommendedName>
</protein>
<keyword evidence="3" id="KW-1185">Reference proteome</keyword>
<feature type="transmembrane region" description="Helical" evidence="1">
    <location>
        <begin position="12"/>
        <end position="31"/>
    </location>
</feature>
<name>A0ABT3HG01_9HYPH</name>
<evidence type="ECO:0000256" key="1">
    <source>
        <dbReference type="SAM" id="Phobius"/>
    </source>
</evidence>
<comment type="caution">
    <text evidence="2">The sequence shown here is derived from an EMBL/GenBank/DDBJ whole genome shotgun (WGS) entry which is preliminary data.</text>
</comment>
<dbReference type="RefSeq" id="WP_264602916.1">
    <property type="nucleotide sequence ID" value="NZ_JAOQNS010000012.1"/>
</dbReference>
<gene>
    <name evidence="2" type="ORF">M2319_003684</name>
</gene>
<keyword evidence="1" id="KW-0472">Membrane</keyword>
<accession>A0ABT3HG01</accession>
<reference evidence="3" key="1">
    <citation type="submission" date="2023-07" db="EMBL/GenBank/DDBJ databases">
        <title>Genome sequencing of Purple Non-Sulfur Bacteria from various extreme environments.</title>
        <authorList>
            <person name="Mayer M."/>
        </authorList>
    </citation>
    <scope>NUCLEOTIDE SEQUENCE [LARGE SCALE GENOMIC DNA]</scope>
    <source>
        <strain evidence="3">DSM 17935</strain>
    </source>
</reference>
<keyword evidence="1" id="KW-0812">Transmembrane</keyword>
<evidence type="ECO:0008006" key="4">
    <source>
        <dbReference type="Google" id="ProtNLM"/>
    </source>
</evidence>
<organism evidence="2 3">
    <name type="scientific">Rhodobium gokarnense</name>
    <dbReference type="NCBI Taxonomy" id="364296"/>
    <lineage>
        <taxon>Bacteria</taxon>
        <taxon>Pseudomonadati</taxon>
        <taxon>Pseudomonadota</taxon>
        <taxon>Alphaproteobacteria</taxon>
        <taxon>Hyphomicrobiales</taxon>
        <taxon>Rhodobiaceae</taxon>
        <taxon>Rhodobium</taxon>
    </lineage>
</organism>
<dbReference type="EMBL" id="JAOQNS010000012">
    <property type="protein sequence ID" value="MCW2309330.1"/>
    <property type="molecule type" value="Genomic_DNA"/>
</dbReference>
<evidence type="ECO:0000313" key="2">
    <source>
        <dbReference type="EMBL" id="MCW2309330.1"/>
    </source>
</evidence>
<proteinExistence type="predicted"/>
<keyword evidence="1" id="KW-1133">Transmembrane helix</keyword>
<dbReference type="Proteomes" id="UP001209755">
    <property type="component" value="Unassembled WGS sequence"/>
</dbReference>
<sequence length="262" mass="28513">MLKKLLEEWKLVLLSLVALVIGASVIIVVLADKKLNAGFTTDGSFTIGLSDDVRSTTELVGLLDADERSDEKEELVALLRLRSFYSLQDPAIIEAMRGLDNNARLARALQDMAQEGIGPFQTRVFAGVTMIAADDIQPSTAHYCAGSDFSRRSLTLARPTPGGNGSGRMLVTTVFGVQSRTCTDAEQRNRRLWVHRDVVAIASTDALVRPDPDRTPEALVAEIEARRAAVRAGEEVGDIEVQIRLISPIPSRNPNTFLASTQ</sequence>